<dbReference type="SUPFAM" id="SSF56784">
    <property type="entry name" value="HAD-like"/>
    <property type="match status" value="1"/>
</dbReference>
<dbReference type="Gene3D" id="3.40.50.1000">
    <property type="entry name" value="HAD superfamily/HAD-like"/>
    <property type="match status" value="1"/>
</dbReference>
<dbReference type="Pfam" id="PF00702">
    <property type="entry name" value="Hydrolase"/>
    <property type="match status" value="1"/>
</dbReference>
<protein>
    <submittedName>
        <fullName evidence="2">HAD hydrolase, family IA, variant 3</fullName>
    </submittedName>
</protein>
<dbReference type="PANTHER" id="PTHR43481">
    <property type="entry name" value="FRUCTOSE-1-PHOSPHATE PHOSPHATASE"/>
    <property type="match status" value="1"/>
</dbReference>
<name>A0AB34X138_9ACTO</name>
<dbReference type="RefSeq" id="WP_060920168.1">
    <property type="nucleotide sequence ID" value="NZ_KQ960680.1"/>
</dbReference>
<dbReference type="Gene3D" id="1.10.150.240">
    <property type="entry name" value="Putative phosphatase, domain 2"/>
    <property type="match status" value="1"/>
</dbReference>
<dbReference type="SFLD" id="SFLDS00003">
    <property type="entry name" value="Haloacid_Dehalogenase"/>
    <property type="match status" value="1"/>
</dbReference>
<dbReference type="GO" id="GO:0050308">
    <property type="term" value="F:sugar-phosphatase activity"/>
    <property type="evidence" value="ECO:0007669"/>
    <property type="project" value="TreeGrafter"/>
</dbReference>
<feature type="region of interest" description="Disordered" evidence="1">
    <location>
        <begin position="1"/>
        <end position="22"/>
    </location>
</feature>
<evidence type="ECO:0000256" key="1">
    <source>
        <dbReference type="SAM" id="MobiDB-lite"/>
    </source>
</evidence>
<dbReference type="Proteomes" id="UP000070572">
    <property type="component" value="Unassembled WGS sequence"/>
</dbReference>
<dbReference type="InterPro" id="IPR051806">
    <property type="entry name" value="HAD-like_SPP"/>
</dbReference>
<dbReference type="NCBIfam" id="TIGR01509">
    <property type="entry name" value="HAD-SF-IA-v3"/>
    <property type="match status" value="1"/>
</dbReference>
<dbReference type="AlphaFoldDB" id="A0AB34X138"/>
<gene>
    <name evidence="2" type="ORF">HMPREF1862_00521</name>
</gene>
<comment type="caution">
    <text evidence="2">The sequence shown here is derived from an EMBL/GenBank/DDBJ whole genome shotgun (WGS) entry which is preliminary data.</text>
</comment>
<dbReference type="SFLD" id="SFLDG01129">
    <property type="entry name" value="C1.5:_HAD__Beta-PGM__Phosphata"/>
    <property type="match status" value="1"/>
</dbReference>
<dbReference type="InterPro" id="IPR036412">
    <property type="entry name" value="HAD-like_sf"/>
</dbReference>
<feature type="compositionally biased region" description="Low complexity" evidence="1">
    <location>
        <begin position="1"/>
        <end position="21"/>
    </location>
</feature>
<proteinExistence type="predicted"/>
<accession>A0AB34X138</accession>
<sequence>MYPLENACAPNATTAPTSPSPVEDAVIPNLGKSNSFKGLLLDLDGTLIDSEHTHLGAYRRMFAAKGWQVAEEKMEIFKGRPGPEVFQSEPGPWRGLDPEKLGFEARSYVDIRRDPPRIFACAREIMQLKIPKCLVTSAWRQWAQLAARLLDAPANLKVISQEDINAGKPDPEPYLVGAKTLGLPASSCIVIEDTISGVISAREARVGRIYAVTTSQERAALAEAGADLVTDTLQELLPYLGEEKAH</sequence>
<dbReference type="InterPro" id="IPR023198">
    <property type="entry name" value="PGP-like_dom2"/>
</dbReference>
<dbReference type="InterPro" id="IPR006439">
    <property type="entry name" value="HAD-SF_hydro_IA"/>
</dbReference>
<evidence type="ECO:0000313" key="3">
    <source>
        <dbReference type="Proteomes" id="UP000070572"/>
    </source>
</evidence>
<organism evidence="2 3">
    <name type="scientific">Varibaculum cambriense</name>
    <dbReference type="NCBI Taxonomy" id="184870"/>
    <lineage>
        <taxon>Bacteria</taxon>
        <taxon>Bacillati</taxon>
        <taxon>Actinomycetota</taxon>
        <taxon>Actinomycetes</taxon>
        <taxon>Actinomycetales</taxon>
        <taxon>Actinomycetaceae</taxon>
        <taxon>Varibaculum</taxon>
    </lineage>
</organism>
<evidence type="ECO:0000313" key="2">
    <source>
        <dbReference type="EMBL" id="KXB81544.1"/>
    </source>
</evidence>
<dbReference type="InterPro" id="IPR023214">
    <property type="entry name" value="HAD_sf"/>
</dbReference>
<reference evidence="2 3" key="1">
    <citation type="submission" date="2016-01" db="EMBL/GenBank/DDBJ databases">
        <authorList>
            <person name="Mitreva M."/>
            <person name="Pepin K.H."/>
            <person name="Mihindukulasuriya K.A."/>
            <person name="Fulton R."/>
            <person name="Fronick C."/>
            <person name="O'Laughlin M."/>
            <person name="Miner T."/>
            <person name="Herter B."/>
            <person name="Rosa B.A."/>
            <person name="Cordes M."/>
            <person name="Tomlinson C."/>
            <person name="Wollam A."/>
            <person name="Palsikar V.B."/>
            <person name="Mardis E.R."/>
            <person name="Wilson R.K."/>
        </authorList>
    </citation>
    <scope>NUCLEOTIDE SEQUENCE [LARGE SCALE GENOMIC DNA]</scope>
    <source>
        <strain evidence="2 3">DNF00696</strain>
    </source>
</reference>
<keyword evidence="2" id="KW-0378">Hydrolase</keyword>
<dbReference type="PANTHER" id="PTHR43481:SF4">
    <property type="entry name" value="GLYCEROL-1-PHOSPHATE PHOSPHOHYDROLASE 1-RELATED"/>
    <property type="match status" value="1"/>
</dbReference>
<dbReference type="EMBL" id="LSDN01000008">
    <property type="protein sequence ID" value="KXB81544.1"/>
    <property type="molecule type" value="Genomic_DNA"/>
</dbReference>